<comment type="function">
    <text evidence="7">Carrier of the growing fatty acid chain in fatty acid biosynthesis.</text>
</comment>
<dbReference type="HAMAP" id="MF_01217">
    <property type="entry name" value="Acyl_carrier"/>
    <property type="match status" value="1"/>
</dbReference>
<evidence type="ECO:0000313" key="9">
    <source>
        <dbReference type="EMBL" id="WAZ19014.1"/>
    </source>
</evidence>
<evidence type="ECO:0000256" key="3">
    <source>
        <dbReference type="ARBA" id="ARBA00022553"/>
    </source>
</evidence>
<gene>
    <name evidence="7" type="primary">acpP</name>
    <name evidence="9" type="ORF">STRCI_000032</name>
</gene>
<keyword evidence="2 7" id="KW-0444">Lipid biosynthesis</keyword>
<comment type="subcellular location">
    <subcellularLocation>
        <location evidence="7">Cytoplasm</location>
    </subcellularLocation>
</comment>
<dbReference type="InterPro" id="IPR036736">
    <property type="entry name" value="ACP-like_sf"/>
</dbReference>
<evidence type="ECO:0000256" key="2">
    <source>
        <dbReference type="ARBA" id="ARBA00022516"/>
    </source>
</evidence>
<keyword evidence="10" id="KW-1185">Reference proteome</keyword>
<proteinExistence type="inferred from homology"/>
<evidence type="ECO:0000256" key="6">
    <source>
        <dbReference type="ARBA" id="ARBA00023160"/>
    </source>
</evidence>
<evidence type="ECO:0000256" key="4">
    <source>
        <dbReference type="ARBA" id="ARBA00022832"/>
    </source>
</evidence>
<keyword evidence="5 7" id="KW-0443">Lipid metabolism</keyword>
<keyword evidence="4 7" id="KW-0276">Fatty acid metabolism</keyword>
<protein>
    <recommendedName>
        <fullName evidence="7">Acyl carrier protein</fullName>
        <shortName evidence="7">ACP</shortName>
    </recommendedName>
</protein>
<dbReference type="EMBL" id="CP114413">
    <property type="protein sequence ID" value="WAZ19014.1"/>
    <property type="molecule type" value="Genomic_DNA"/>
</dbReference>
<evidence type="ECO:0000256" key="5">
    <source>
        <dbReference type="ARBA" id="ARBA00023098"/>
    </source>
</evidence>
<dbReference type="Pfam" id="PF00550">
    <property type="entry name" value="PP-binding"/>
    <property type="match status" value="1"/>
</dbReference>
<dbReference type="PANTHER" id="PTHR20863">
    <property type="entry name" value="ACYL CARRIER PROTEIN"/>
    <property type="match status" value="1"/>
</dbReference>
<evidence type="ECO:0000256" key="7">
    <source>
        <dbReference type="HAMAP-Rule" id="MF_01217"/>
    </source>
</evidence>
<feature type="modified residue" description="O-(pantetheine 4'-phosphoryl)serine" evidence="7">
    <location>
        <position position="42"/>
    </location>
</feature>
<keyword evidence="3 7" id="KW-0597">Phosphoprotein</keyword>
<comment type="pathway">
    <text evidence="7">Lipid metabolism; fatty acid biosynthesis.</text>
</comment>
<sequence length="85" mass="9595">MTDVSHEAIMQQVVTALADDMRIPREKIKADSHVFNDLGMDSVDLLSAVTLLEEKFNVTILDEETQHMFVVKDIVGIIQNKLSRP</sequence>
<evidence type="ECO:0000313" key="10">
    <source>
        <dbReference type="Proteomes" id="UP001164439"/>
    </source>
</evidence>
<dbReference type="Gene3D" id="1.10.1200.10">
    <property type="entry name" value="ACP-like"/>
    <property type="match status" value="1"/>
</dbReference>
<dbReference type="RefSeq" id="WP_269656697.1">
    <property type="nucleotide sequence ID" value="NZ_CP114413.1"/>
</dbReference>
<dbReference type="InterPro" id="IPR009081">
    <property type="entry name" value="PP-bd_ACP"/>
</dbReference>
<name>A0ABY7K3V1_9ACTN</name>
<keyword evidence="7" id="KW-0963">Cytoplasm</keyword>
<keyword evidence="1 7" id="KW-0596">Phosphopantetheine</keyword>
<dbReference type="PROSITE" id="PS50075">
    <property type="entry name" value="CARRIER"/>
    <property type="match status" value="1"/>
</dbReference>
<accession>A0ABY7K3V1</accession>
<feature type="domain" description="Carrier" evidence="8">
    <location>
        <begin position="7"/>
        <end position="82"/>
    </location>
</feature>
<comment type="similarity">
    <text evidence="7">Belongs to the acyl carrier protein (ACP) family.</text>
</comment>
<comment type="PTM">
    <text evidence="7">4'-phosphopantetheine is transferred from CoA to a specific serine of apo-ACP by AcpS. This modification is essential for activity because fatty acids are bound in thioester linkage to the sulfhydryl of the prosthetic group.</text>
</comment>
<keyword evidence="6 7" id="KW-0275">Fatty acid biosynthesis</keyword>
<dbReference type="Proteomes" id="UP001164439">
    <property type="component" value="Chromosome"/>
</dbReference>
<evidence type="ECO:0000259" key="8">
    <source>
        <dbReference type="PROSITE" id="PS50075"/>
    </source>
</evidence>
<organism evidence="9 10">
    <name type="scientific">Streptomyces cinnabarinus</name>
    <dbReference type="NCBI Taxonomy" id="67287"/>
    <lineage>
        <taxon>Bacteria</taxon>
        <taxon>Bacillati</taxon>
        <taxon>Actinomycetota</taxon>
        <taxon>Actinomycetes</taxon>
        <taxon>Kitasatosporales</taxon>
        <taxon>Streptomycetaceae</taxon>
        <taxon>Streptomyces</taxon>
    </lineage>
</organism>
<reference evidence="9" key="1">
    <citation type="submission" date="2022-12" db="EMBL/GenBank/DDBJ databases">
        <authorList>
            <person name="Ruckert C."/>
            <person name="Busche T."/>
            <person name="Kalinowski J."/>
            <person name="Wittmann C."/>
        </authorList>
    </citation>
    <scope>NUCLEOTIDE SEQUENCE</scope>
    <source>
        <strain evidence="9">DSM 40467</strain>
    </source>
</reference>
<evidence type="ECO:0000256" key="1">
    <source>
        <dbReference type="ARBA" id="ARBA00022450"/>
    </source>
</evidence>
<dbReference type="PANTHER" id="PTHR20863:SF76">
    <property type="entry name" value="CARRIER DOMAIN-CONTAINING PROTEIN"/>
    <property type="match status" value="1"/>
</dbReference>
<dbReference type="InterPro" id="IPR003231">
    <property type="entry name" value="ACP"/>
</dbReference>
<dbReference type="SUPFAM" id="SSF47336">
    <property type="entry name" value="ACP-like"/>
    <property type="match status" value="1"/>
</dbReference>